<dbReference type="Proteomes" id="UP000094336">
    <property type="component" value="Unassembled WGS sequence"/>
</dbReference>
<dbReference type="GeneID" id="30144864"/>
<sequence length="57" mass="6480">MCTNTSYLTLSLSERVHKLNTDDLPKYTCPTYTTLYAPRYANPGALLCVYDTVLENM</sequence>
<dbReference type="RefSeq" id="XP_018986192.1">
    <property type="nucleotide sequence ID" value="XM_019127010.1"/>
</dbReference>
<evidence type="ECO:0000313" key="2">
    <source>
        <dbReference type="Proteomes" id="UP000094336"/>
    </source>
</evidence>
<proteinExistence type="predicted"/>
<keyword evidence="2" id="KW-1185">Reference proteome</keyword>
<protein>
    <submittedName>
        <fullName evidence="1">Uncharacterized protein</fullName>
    </submittedName>
</protein>
<accession>A0A1E3QTI6</accession>
<reference evidence="2" key="1">
    <citation type="submission" date="2016-05" db="EMBL/GenBank/DDBJ databases">
        <title>Comparative genomics of biotechnologically important yeasts.</title>
        <authorList>
            <consortium name="DOE Joint Genome Institute"/>
            <person name="Riley R."/>
            <person name="Haridas S."/>
            <person name="Wolfe K.H."/>
            <person name="Lopes M.R."/>
            <person name="Hittinger C.T."/>
            <person name="Goker M."/>
            <person name="Salamov A."/>
            <person name="Wisecaver J."/>
            <person name="Long T.M."/>
            <person name="Aerts A.L."/>
            <person name="Barry K."/>
            <person name="Choi C."/>
            <person name="Clum A."/>
            <person name="Coughlan A.Y."/>
            <person name="Deshpande S."/>
            <person name="Douglass A.P."/>
            <person name="Hanson S.J."/>
            <person name="Klenk H.-P."/>
            <person name="Labutti K."/>
            <person name="Lapidus A."/>
            <person name="Lindquist E."/>
            <person name="Lipzen A."/>
            <person name="Meier-Kolthoff J.P."/>
            <person name="Ohm R.A."/>
            <person name="Otillar R.P."/>
            <person name="Pangilinan J."/>
            <person name="Peng Y."/>
            <person name="Rokas A."/>
            <person name="Rosa C.A."/>
            <person name="Scheuner C."/>
            <person name="Sibirny A.A."/>
            <person name="Slot J.C."/>
            <person name="Stielow J.B."/>
            <person name="Sun H."/>
            <person name="Kurtzman C.P."/>
            <person name="Blackwell M."/>
            <person name="Grigoriev I.V."/>
            <person name="Jeffries T.W."/>
        </authorList>
    </citation>
    <scope>NUCLEOTIDE SEQUENCE [LARGE SCALE GENOMIC DNA]</scope>
    <source>
        <strain evidence="2">NRRL Y-12698</strain>
    </source>
</reference>
<evidence type="ECO:0000313" key="1">
    <source>
        <dbReference type="EMBL" id="ODQ80864.1"/>
    </source>
</evidence>
<dbReference type="EMBL" id="KV454429">
    <property type="protein sequence ID" value="ODQ80864.1"/>
    <property type="molecule type" value="Genomic_DNA"/>
</dbReference>
<gene>
    <name evidence="1" type="ORF">BABINDRAFT_128159</name>
</gene>
<organism evidence="1 2">
    <name type="scientific">Babjeviella inositovora NRRL Y-12698</name>
    <dbReference type="NCBI Taxonomy" id="984486"/>
    <lineage>
        <taxon>Eukaryota</taxon>
        <taxon>Fungi</taxon>
        <taxon>Dikarya</taxon>
        <taxon>Ascomycota</taxon>
        <taxon>Saccharomycotina</taxon>
        <taxon>Pichiomycetes</taxon>
        <taxon>Serinales incertae sedis</taxon>
        <taxon>Babjeviella</taxon>
    </lineage>
</organism>
<dbReference type="AlphaFoldDB" id="A0A1E3QTI6"/>
<name>A0A1E3QTI6_9ASCO</name>